<gene>
    <name evidence="2" type="ORF">PHYEVI_LOCUS1943</name>
</gene>
<sequence>MKSKLNIIILYLITLKSNELNALRCYVCSDDISLPCTNFESEKEKYIQECDRSQKGCFLKIEGDNRTRSCVDKELDDCKTANGVEYCFCSSDLCNDIRGKLAGITDDEDLVEGSGSKIILDKTKEKSNNTLEKPTVIQVSSTVRNFVSLYLISILSVLILLI</sequence>
<accession>A0A9N9XKT9</accession>
<feature type="signal peptide" evidence="1">
    <location>
        <begin position="1"/>
        <end position="22"/>
    </location>
</feature>
<evidence type="ECO:0008006" key="4">
    <source>
        <dbReference type="Google" id="ProtNLM"/>
    </source>
</evidence>
<feature type="chain" id="PRO_5040479356" description="Protein sleepless" evidence="1">
    <location>
        <begin position="23"/>
        <end position="162"/>
    </location>
</feature>
<keyword evidence="1" id="KW-0732">Signal</keyword>
<evidence type="ECO:0000256" key="1">
    <source>
        <dbReference type="SAM" id="SignalP"/>
    </source>
</evidence>
<dbReference type="Proteomes" id="UP001153712">
    <property type="component" value="Chromosome 10"/>
</dbReference>
<keyword evidence="3" id="KW-1185">Reference proteome</keyword>
<dbReference type="EMBL" id="OU900103">
    <property type="protein sequence ID" value="CAG9855494.1"/>
    <property type="molecule type" value="Genomic_DNA"/>
</dbReference>
<reference evidence="2" key="1">
    <citation type="submission" date="2022-01" db="EMBL/GenBank/DDBJ databases">
        <authorList>
            <person name="King R."/>
        </authorList>
    </citation>
    <scope>NUCLEOTIDE SEQUENCE</scope>
</reference>
<organism evidence="2 3">
    <name type="scientific">Phyllotreta striolata</name>
    <name type="common">Striped flea beetle</name>
    <name type="synonym">Crioceris striolata</name>
    <dbReference type="NCBI Taxonomy" id="444603"/>
    <lineage>
        <taxon>Eukaryota</taxon>
        <taxon>Metazoa</taxon>
        <taxon>Ecdysozoa</taxon>
        <taxon>Arthropoda</taxon>
        <taxon>Hexapoda</taxon>
        <taxon>Insecta</taxon>
        <taxon>Pterygota</taxon>
        <taxon>Neoptera</taxon>
        <taxon>Endopterygota</taxon>
        <taxon>Coleoptera</taxon>
        <taxon>Polyphaga</taxon>
        <taxon>Cucujiformia</taxon>
        <taxon>Chrysomeloidea</taxon>
        <taxon>Chrysomelidae</taxon>
        <taxon>Galerucinae</taxon>
        <taxon>Alticini</taxon>
        <taxon>Phyllotreta</taxon>
    </lineage>
</organism>
<evidence type="ECO:0000313" key="3">
    <source>
        <dbReference type="Proteomes" id="UP001153712"/>
    </source>
</evidence>
<evidence type="ECO:0000313" key="2">
    <source>
        <dbReference type="EMBL" id="CAG9855494.1"/>
    </source>
</evidence>
<dbReference type="OrthoDB" id="6781779at2759"/>
<protein>
    <recommendedName>
        <fullName evidence="4">Protein sleepless</fullName>
    </recommendedName>
</protein>
<dbReference type="AlphaFoldDB" id="A0A9N9XKT9"/>
<name>A0A9N9XKT9_PHYSR</name>
<proteinExistence type="predicted"/>